<dbReference type="InterPro" id="IPR016162">
    <property type="entry name" value="Ald_DH_N"/>
</dbReference>
<dbReference type="FunFam" id="3.40.605.10:FF:000012">
    <property type="entry name" value="NAD-dependent succinate-semialdehyde dehydrogenase"/>
    <property type="match status" value="1"/>
</dbReference>
<reference evidence="7 8" key="2">
    <citation type="submission" date="2014-09" db="EMBL/GenBank/DDBJ databases">
        <authorList>
            <consortium name="NBRP consortium"/>
            <person name="Sawabe T."/>
            <person name="Meirelles P."/>
            <person name="Nakanishi M."/>
            <person name="Sayaka M."/>
            <person name="Hattori M."/>
            <person name="Ohkuma M."/>
        </authorList>
    </citation>
    <scope>NUCLEOTIDE SEQUENCE [LARGE SCALE GENOMIC DNA]</scope>
    <source>
        <strain evidence="7 8">JCM 19240</strain>
    </source>
</reference>
<dbReference type="Pfam" id="PF00171">
    <property type="entry name" value="Aldedh"/>
    <property type="match status" value="1"/>
</dbReference>
<comment type="similarity">
    <text evidence="1 5">Belongs to the aldehyde dehydrogenase family.</text>
</comment>
<dbReference type="Gene3D" id="3.40.605.10">
    <property type="entry name" value="Aldehyde Dehydrogenase, Chain A, domain 1"/>
    <property type="match status" value="1"/>
</dbReference>
<keyword evidence="3 5" id="KW-0560">Oxidoreductase</keyword>
<reference evidence="7 8" key="1">
    <citation type="submission" date="2014-09" db="EMBL/GenBank/DDBJ databases">
        <title>Vibrio maritimus JCM 19240. (C210) whole genome shotgun sequence.</title>
        <authorList>
            <person name="Sawabe T."/>
            <person name="Meirelles P."/>
            <person name="Nakanishi M."/>
            <person name="Sayaka M."/>
            <person name="Hattori M."/>
            <person name="Ohkuma M."/>
        </authorList>
    </citation>
    <scope>NUCLEOTIDE SEQUENCE [LARGE SCALE GENOMIC DNA]</scope>
    <source>
        <strain evidence="7 8">JCM 19240</strain>
    </source>
</reference>
<dbReference type="AlphaFoldDB" id="A0A090TL35"/>
<protein>
    <submittedName>
        <fullName evidence="7">Succinate-semialdehyde dehydrogenase</fullName>
        <ecNumber evidence="7">1.2.1.16</ecNumber>
        <ecNumber evidence="7">1.2.1.24</ecNumber>
    </submittedName>
</protein>
<dbReference type="PANTHER" id="PTHR43217:SF2">
    <property type="entry name" value="SUCCINATE-SEMIALDEHYDE DEHYDROGENASE [NADP(+)]"/>
    <property type="match status" value="1"/>
</dbReference>
<name>A0A090TL35_9VIBR</name>
<dbReference type="InterPro" id="IPR047110">
    <property type="entry name" value="GABD/Sad-like"/>
</dbReference>
<dbReference type="InterPro" id="IPR016163">
    <property type="entry name" value="Ald_DH_C"/>
</dbReference>
<evidence type="ECO:0000256" key="4">
    <source>
        <dbReference type="PROSITE-ProRule" id="PRU10007"/>
    </source>
</evidence>
<dbReference type="CDD" id="cd07100">
    <property type="entry name" value="ALDH_SSADH1_GabD1"/>
    <property type="match status" value="1"/>
</dbReference>
<dbReference type="GO" id="GO:0004777">
    <property type="term" value="F:succinate-semialdehyde dehydrogenase (NAD+) activity"/>
    <property type="evidence" value="ECO:0007669"/>
    <property type="project" value="UniProtKB-EC"/>
</dbReference>
<dbReference type="InterPro" id="IPR029510">
    <property type="entry name" value="Ald_DH_CS_GLU"/>
</dbReference>
<dbReference type="GO" id="GO:0004030">
    <property type="term" value="F:aldehyde dehydrogenase [NAD(P)+] activity"/>
    <property type="evidence" value="ECO:0007669"/>
    <property type="project" value="InterPro"/>
</dbReference>
<sequence>MAIRTLNPYTNQIEQQFDTWQDAQVVERIDTAQAAFKAWRATSHQERAALLSRVALLLEERAEHYAALMTTEMGKLHSQGVALEIPLCAQICRYYAEHGERFLAAEPIEEVTIGRAEIQNHPLGVIYGVMPWNFPFYQVIRFIAPNVMVGNSVVFKHASNVPQCAEAISELFEDAGAPKGLIQHLFVASSQSELIIADKRVQGVSLTGSEKAGASVAALAGKHLKKVVMELGGNDPFIVLADADVDKAVELAAIAKMFNSGQVCISAKRFIVADEVYDEFIEKFAAALGSLKAGDPMDPQTGYAPVVSVQERDYLLAQIQHAVEQGASLILGGESEALEGAWLKPTILADVTPQMDVFDEELFGPIAVVYRVGSDEDAIELANNSSYGLSSAVISESIDRATAVAAALECGASFINTFSMSEACLPFGGIKNSGFGRELGRLGLDEFVNKKLVRFA</sequence>
<dbReference type="InterPro" id="IPR015590">
    <property type="entry name" value="Aldehyde_DH_dom"/>
</dbReference>
<dbReference type="InterPro" id="IPR016161">
    <property type="entry name" value="Ald_DH/histidinol_DH"/>
</dbReference>
<dbReference type="EC" id="1.2.1.24" evidence="7"/>
<feature type="domain" description="Aldehyde dehydrogenase" evidence="6">
    <location>
        <begin position="3"/>
        <end position="453"/>
    </location>
</feature>
<dbReference type="FunFam" id="3.40.309.10:FF:000010">
    <property type="entry name" value="Gamma-aminobutyraldehyde dehydrogenase"/>
    <property type="match status" value="1"/>
</dbReference>
<feature type="active site" evidence="4">
    <location>
        <position position="230"/>
    </location>
</feature>
<keyword evidence="8" id="KW-1185">Reference proteome</keyword>
<evidence type="ECO:0000256" key="2">
    <source>
        <dbReference type="ARBA" id="ARBA00022857"/>
    </source>
</evidence>
<evidence type="ECO:0000256" key="3">
    <source>
        <dbReference type="ARBA" id="ARBA00023002"/>
    </source>
</evidence>
<evidence type="ECO:0000313" key="7">
    <source>
        <dbReference type="EMBL" id="GAL32007.1"/>
    </source>
</evidence>
<proteinExistence type="inferred from homology"/>
<dbReference type="OrthoDB" id="9812625at2"/>
<dbReference type="Gene3D" id="3.40.309.10">
    <property type="entry name" value="Aldehyde Dehydrogenase, Chain A, domain 2"/>
    <property type="match status" value="1"/>
</dbReference>
<dbReference type="PROSITE" id="PS00687">
    <property type="entry name" value="ALDEHYDE_DEHYDR_GLU"/>
    <property type="match status" value="1"/>
</dbReference>
<evidence type="ECO:0000256" key="5">
    <source>
        <dbReference type="RuleBase" id="RU003345"/>
    </source>
</evidence>
<evidence type="ECO:0000313" key="8">
    <source>
        <dbReference type="Proteomes" id="UP000029224"/>
    </source>
</evidence>
<comment type="caution">
    <text evidence="7">The sequence shown here is derived from an EMBL/GenBank/DDBJ whole genome shotgun (WGS) entry which is preliminary data.</text>
</comment>
<dbReference type="EMBL" id="BBMT01000001">
    <property type="protein sequence ID" value="GAL32007.1"/>
    <property type="molecule type" value="Genomic_DNA"/>
</dbReference>
<dbReference type="PANTHER" id="PTHR43217">
    <property type="entry name" value="SUCCINATE SEMIALDEHYDE DEHYDROGENASE [NAD(P)+] SAD"/>
    <property type="match status" value="1"/>
</dbReference>
<organism evidence="7 8">
    <name type="scientific">Vibrio maritimus</name>
    <dbReference type="NCBI Taxonomy" id="990268"/>
    <lineage>
        <taxon>Bacteria</taxon>
        <taxon>Pseudomonadati</taxon>
        <taxon>Pseudomonadota</taxon>
        <taxon>Gammaproteobacteria</taxon>
        <taxon>Vibrionales</taxon>
        <taxon>Vibrionaceae</taxon>
        <taxon>Vibrio</taxon>
    </lineage>
</organism>
<dbReference type="SUPFAM" id="SSF53720">
    <property type="entry name" value="ALDH-like"/>
    <property type="match status" value="1"/>
</dbReference>
<dbReference type="EC" id="1.2.1.16" evidence="7"/>
<dbReference type="InterPro" id="IPR044148">
    <property type="entry name" value="ALDH_GabD1-like"/>
</dbReference>
<keyword evidence="2" id="KW-0521">NADP</keyword>
<evidence type="ECO:0000259" key="6">
    <source>
        <dbReference type="Pfam" id="PF00171"/>
    </source>
</evidence>
<dbReference type="Proteomes" id="UP000029224">
    <property type="component" value="Unassembled WGS sequence"/>
</dbReference>
<evidence type="ECO:0000256" key="1">
    <source>
        <dbReference type="ARBA" id="ARBA00009986"/>
    </source>
</evidence>
<accession>A0A090TL35</accession>
<gene>
    <name evidence="7" type="ORF">JCM19240_5438</name>
</gene>